<accession>A0A1P8F8X7</accession>
<dbReference type="EMBL" id="CP018258">
    <property type="protein sequence ID" value="APV44890.1"/>
    <property type="molecule type" value="Genomic_DNA"/>
</dbReference>
<dbReference type="Proteomes" id="UP000185934">
    <property type="component" value="Chromosome"/>
</dbReference>
<dbReference type="AlphaFoldDB" id="A0A1P8F8X7"/>
<organism evidence="1 2">
    <name type="scientific">Dehalogenimonas formicexedens</name>
    <dbReference type="NCBI Taxonomy" id="1839801"/>
    <lineage>
        <taxon>Bacteria</taxon>
        <taxon>Bacillati</taxon>
        <taxon>Chloroflexota</taxon>
        <taxon>Dehalococcoidia</taxon>
        <taxon>Dehalococcoidales</taxon>
        <taxon>Dehalococcoidaceae</taxon>
        <taxon>Dehalogenimonas</taxon>
    </lineage>
</organism>
<keyword evidence="2" id="KW-1185">Reference proteome</keyword>
<sequence length="182" mass="21216">MSPLHIWNLNRMRGLLLHFVAQADEIEPAQHRNDMKQNRRYLGCEGCRVFRGDRRDNGDDSDNAEAEKDVSECFVKCAHLIAPLLLHRVDKHPQRKQRKKAVDGVTGHGIFAPGFFFPAEHARHYHDYSDQLKNERQRCADPPSHVVTSLWVFFSTKIIEPERFSLNGLNTGFFLYFWLVKK</sequence>
<name>A0A1P8F8X7_9CHLR</name>
<proteinExistence type="predicted"/>
<protein>
    <submittedName>
        <fullName evidence="1">Uncharacterized protein</fullName>
    </submittedName>
</protein>
<evidence type="ECO:0000313" key="1">
    <source>
        <dbReference type="EMBL" id="APV44890.1"/>
    </source>
</evidence>
<evidence type="ECO:0000313" key="2">
    <source>
        <dbReference type="Proteomes" id="UP000185934"/>
    </source>
</evidence>
<dbReference type="KEGG" id="dfo:Dform_01569"/>
<reference evidence="2" key="1">
    <citation type="submission" date="2016-11" db="EMBL/GenBank/DDBJ databases">
        <title>Dehalogenimonas formicexedens sp. nov., a chlorinated alkane respiring bacterium isolated from contaminated groundwater.</title>
        <authorList>
            <person name="Key T.A."/>
            <person name="Bowman K.S."/>
            <person name="Lee I."/>
            <person name="Chun J."/>
            <person name="Albuquerque L."/>
            <person name="da Costa M.S."/>
            <person name="Rainey F.A."/>
            <person name="Moe W.M."/>
        </authorList>
    </citation>
    <scope>NUCLEOTIDE SEQUENCE [LARGE SCALE GENOMIC DNA]</scope>
    <source>
        <strain evidence="2">NSZ-14</strain>
    </source>
</reference>
<dbReference type="STRING" id="1839801.Dform_01569"/>
<gene>
    <name evidence="1" type="ORF">Dform_01569</name>
</gene>